<dbReference type="SUPFAM" id="SSF53738">
    <property type="entry name" value="Phosphoglucomutase, first 3 domains"/>
    <property type="match status" value="3"/>
</dbReference>
<dbReference type="GO" id="GO:0005975">
    <property type="term" value="P:carbohydrate metabolic process"/>
    <property type="evidence" value="ECO:0007669"/>
    <property type="project" value="InterPro"/>
</dbReference>
<reference evidence="11 12" key="1">
    <citation type="journal article" date="2014" name="Genome Biol. Evol.">
        <title>Comparative Genomics of the Campylobacter lari Group.</title>
        <authorList>
            <person name="Miller W.G."/>
            <person name="Yee E."/>
            <person name="Chapman M.H."/>
            <person name="Smith T.P."/>
            <person name="Bono J.L."/>
            <person name="Huynh S."/>
            <person name="Parker C.T."/>
            <person name="Vandamme P."/>
            <person name="Luong K."/>
            <person name="Korlach J."/>
        </authorList>
    </citation>
    <scope>NUCLEOTIDE SEQUENCE [LARGE SCALE GENOMIC DNA]</scope>
    <source>
        <strain evidence="11 12">NCTC 12927</strain>
    </source>
</reference>
<gene>
    <name evidence="11" type="ORF">CINS_0255</name>
</gene>
<dbReference type="InterPro" id="IPR036900">
    <property type="entry name" value="A-D-PHexomutase_C_sf"/>
</dbReference>
<dbReference type="InterPro" id="IPR005846">
    <property type="entry name" value="A-D-PHexomutase_a/b/a-III"/>
</dbReference>
<evidence type="ECO:0000259" key="8">
    <source>
        <dbReference type="Pfam" id="PF02878"/>
    </source>
</evidence>
<evidence type="ECO:0000256" key="6">
    <source>
        <dbReference type="ARBA" id="ARBA00023235"/>
    </source>
</evidence>
<dbReference type="PRINTS" id="PR00509">
    <property type="entry name" value="PGMPMM"/>
</dbReference>
<feature type="domain" description="Alpha-D-phosphohexomutase alpha/beta/alpha" evidence="8">
    <location>
        <begin position="5"/>
        <end position="118"/>
    </location>
</feature>
<evidence type="ECO:0000313" key="12">
    <source>
        <dbReference type="Proteomes" id="UP000031163"/>
    </source>
</evidence>
<dbReference type="Proteomes" id="UP000031163">
    <property type="component" value="Chromosome"/>
</dbReference>
<dbReference type="InterPro" id="IPR005845">
    <property type="entry name" value="A-D-PHexomutase_a/b/a-II"/>
</dbReference>
<comment type="cofactor">
    <cofactor evidence="1">
        <name>Mg(2+)</name>
        <dbReference type="ChEBI" id="CHEBI:18420"/>
    </cofactor>
</comment>
<dbReference type="Gene3D" id="3.40.120.10">
    <property type="entry name" value="Alpha-D-Glucose-1,6-Bisphosphate, subunit A, domain 3"/>
    <property type="match status" value="3"/>
</dbReference>
<dbReference type="GO" id="GO:0004615">
    <property type="term" value="F:phosphomannomutase activity"/>
    <property type="evidence" value="ECO:0007669"/>
    <property type="project" value="UniProtKB-EC"/>
</dbReference>
<dbReference type="PANTHER" id="PTHR43771">
    <property type="entry name" value="PHOSPHOMANNOMUTASE"/>
    <property type="match status" value="1"/>
</dbReference>
<feature type="domain" description="Alpha-D-phosphohexomutase alpha/beta/alpha" evidence="10">
    <location>
        <begin position="257"/>
        <end position="362"/>
    </location>
</feature>
<dbReference type="EC" id="5.4.2.8" evidence="11"/>
<dbReference type="GO" id="GO:0046872">
    <property type="term" value="F:metal ion binding"/>
    <property type="evidence" value="ECO:0007669"/>
    <property type="project" value="UniProtKB-KW"/>
</dbReference>
<dbReference type="HOGENOM" id="CLU_016950_9_1_7"/>
<evidence type="ECO:0000259" key="7">
    <source>
        <dbReference type="Pfam" id="PF00408"/>
    </source>
</evidence>
<evidence type="ECO:0000313" key="11">
    <source>
        <dbReference type="EMBL" id="AJC87257.1"/>
    </source>
</evidence>
<dbReference type="AlphaFoldDB" id="A0A0A8H011"/>
<dbReference type="InterPro" id="IPR005843">
    <property type="entry name" value="A-D-PHexomutase_C"/>
</dbReference>
<dbReference type="RefSeq" id="WP_039649171.1">
    <property type="nucleotide sequence ID" value="NZ_CP007770.1"/>
</dbReference>
<dbReference type="PANTHER" id="PTHR43771:SF2">
    <property type="entry name" value="PHOSPHOMANNOMUTASE_PHOSPHOGLUCOMUTASE"/>
    <property type="match status" value="1"/>
</dbReference>
<evidence type="ECO:0000256" key="1">
    <source>
        <dbReference type="ARBA" id="ARBA00001946"/>
    </source>
</evidence>
<feature type="domain" description="Alpha-D-phosphohexomutase C-terminal" evidence="7">
    <location>
        <begin position="366"/>
        <end position="435"/>
    </location>
</feature>
<accession>A0A0A8H011</accession>
<keyword evidence="3" id="KW-0597">Phosphoprotein</keyword>
<dbReference type="InterPro" id="IPR005841">
    <property type="entry name" value="Alpha-D-phosphohexomutase_SF"/>
</dbReference>
<organism evidence="11 12">
    <name type="scientific">Campylobacter insulaenigrae NCTC 12927</name>
    <dbReference type="NCBI Taxonomy" id="1031564"/>
    <lineage>
        <taxon>Bacteria</taxon>
        <taxon>Pseudomonadati</taxon>
        <taxon>Campylobacterota</taxon>
        <taxon>Epsilonproteobacteria</taxon>
        <taxon>Campylobacterales</taxon>
        <taxon>Campylobacteraceae</taxon>
        <taxon>Campylobacter</taxon>
    </lineage>
</organism>
<dbReference type="Pfam" id="PF02880">
    <property type="entry name" value="PGM_PMM_III"/>
    <property type="match status" value="1"/>
</dbReference>
<evidence type="ECO:0000259" key="9">
    <source>
        <dbReference type="Pfam" id="PF02879"/>
    </source>
</evidence>
<dbReference type="Pfam" id="PF00408">
    <property type="entry name" value="PGM_PMM_IV"/>
    <property type="match status" value="1"/>
</dbReference>
<feature type="domain" description="Alpha-D-phosphohexomutase alpha/beta/alpha" evidence="9">
    <location>
        <begin position="153"/>
        <end position="250"/>
    </location>
</feature>
<dbReference type="SUPFAM" id="SSF55957">
    <property type="entry name" value="Phosphoglucomutase, C-terminal domain"/>
    <property type="match status" value="1"/>
</dbReference>
<protein>
    <submittedName>
        <fullName evidence="11">Phosphomannomutase/phosphoglucomutase</fullName>
        <ecNumber evidence="11">5.4.2.2</ecNumber>
        <ecNumber evidence="11">5.4.2.8</ecNumber>
    </submittedName>
</protein>
<dbReference type="GeneID" id="74431075"/>
<dbReference type="STRING" id="1031564.CINS_0255"/>
<keyword evidence="4" id="KW-0479">Metal-binding</keyword>
<evidence type="ECO:0000256" key="4">
    <source>
        <dbReference type="ARBA" id="ARBA00022723"/>
    </source>
</evidence>
<sequence length="455" mass="52169">MLDLIFREYDIRGLYPSELNEKSVKAIGYALGLVMKEKKCHKISVGYDARYSANELFNYLISGLNKAGMKVYNIGLGPTPMGYFSLFFDDMFDANIMITGSHNPKEYNGFKITINKESFFGENLKILSKKVQKYLNINIEDNFQCEAYDIKNAYIDFLVKHFNHLRNYKEKIVIDCANGATGVIIRPLTEKLGLNVQILFEEADGNFPNHAPDPTELENLYVLQEVLKKDMQAKMGFAFDGDGDRLVVVSGDYVFKGDELCYLFAKNIENPRVLGEVKCSKNLFDEVAKFGFIMMGKTGHSNIKAMMKEHNIDLAAELSGHIFFKDRYFGYDDGIYAFLRTLELLAKNYNLKALVDELPKLYASDEVKLKVSEENKFQIIEKFKEKVKANIFENMLECNEIDGVRIIFENGWALLRASNTSPYLIMRTEATTKDFKDFLQAKVKETYKLILKELA</sequence>
<dbReference type="InterPro" id="IPR016055">
    <property type="entry name" value="A-D-PHexomutase_a/b/a-I/II/III"/>
</dbReference>
<evidence type="ECO:0000256" key="2">
    <source>
        <dbReference type="ARBA" id="ARBA00010231"/>
    </source>
</evidence>
<dbReference type="EC" id="5.4.2.2" evidence="11"/>
<dbReference type="InterPro" id="IPR005844">
    <property type="entry name" value="A-D-PHexomutase_a/b/a-I"/>
</dbReference>
<dbReference type="Gene3D" id="3.30.310.50">
    <property type="entry name" value="Alpha-D-phosphohexomutase, C-terminal domain"/>
    <property type="match status" value="1"/>
</dbReference>
<evidence type="ECO:0000259" key="10">
    <source>
        <dbReference type="Pfam" id="PF02880"/>
    </source>
</evidence>
<evidence type="ECO:0000256" key="5">
    <source>
        <dbReference type="ARBA" id="ARBA00022842"/>
    </source>
</evidence>
<dbReference type="EMBL" id="CP007770">
    <property type="protein sequence ID" value="AJC87257.1"/>
    <property type="molecule type" value="Genomic_DNA"/>
</dbReference>
<keyword evidence="5" id="KW-0460">Magnesium</keyword>
<dbReference type="Pfam" id="PF02878">
    <property type="entry name" value="PGM_PMM_I"/>
    <property type="match status" value="1"/>
</dbReference>
<proteinExistence type="inferred from homology"/>
<dbReference type="GO" id="GO:0004614">
    <property type="term" value="F:phosphoglucomutase activity"/>
    <property type="evidence" value="ECO:0007669"/>
    <property type="project" value="UniProtKB-EC"/>
</dbReference>
<evidence type="ECO:0000256" key="3">
    <source>
        <dbReference type="ARBA" id="ARBA00022553"/>
    </source>
</evidence>
<dbReference type="Pfam" id="PF02879">
    <property type="entry name" value="PGM_PMM_II"/>
    <property type="match status" value="1"/>
</dbReference>
<dbReference type="CDD" id="cd03089">
    <property type="entry name" value="PMM_PGM"/>
    <property type="match status" value="1"/>
</dbReference>
<dbReference type="KEGG" id="cis:CINS_0255"/>
<keyword evidence="6 11" id="KW-0413">Isomerase</keyword>
<comment type="similarity">
    <text evidence="2">Belongs to the phosphohexose mutase family.</text>
</comment>
<name>A0A0A8H011_9BACT</name>